<keyword evidence="3" id="KW-0285">Flavoprotein</keyword>
<evidence type="ECO:0000256" key="1">
    <source>
        <dbReference type="ARBA" id="ARBA00001974"/>
    </source>
</evidence>
<dbReference type="PRINTS" id="PR00410">
    <property type="entry name" value="PHEHYDRXLASE"/>
</dbReference>
<keyword evidence="9" id="KW-0560">Oxidoreductase</keyword>
<dbReference type="InterPro" id="IPR017927">
    <property type="entry name" value="FAD-bd_FR_type"/>
</dbReference>
<keyword evidence="10" id="KW-0408">Iron</keyword>
<dbReference type="SUPFAM" id="SSF63380">
    <property type="entry name" value="Riboflavin synthase domain-like"/>
    <property type="match status" value="1"/>
</dbReference>
<evidence type="ECO:0000313" key="15">
    <source>
        <dbReference type="EMBL" id="OOV06890.1"/>
    </source>
</evidence>
<dbReference type="Pfam" id="PF08022">
    <property type="entry name" value="FAD_binding_8"/>
    <property type="match status" value="1"/>
</dbReference>
<dbReference type="Proteomes" id="UP000190750">
    <property type="component" value="Unassembled WGS sequence"/>
</dbReference>
<comment type="subcellular location">
    <subcellularLocation>
        <location evidence="2">Membrane</location>
        <topology evidence="2">Multi-pass membrane protein</topology>
    </subcellularLocation>
</comment>
<evidence type="ECO:0000313" key="16">
    <source>
        <dbReference type="Proteomes" id="UP000190750"/>
    </source>
</evidence>
<dbReference type="InterPro" id="IPR050415">
    <property type="entry name" value="MRET"/>
</dbReference>
<evidence type="ECO:0000256" key="9">
    <source>
        <dbReference type="ARBA" id="ARBA00023002"/>
    </source>
</evidence>
<dbReference type="PROSITE" id="PS51384">
    <property type="entry name" value="FAD_FR"/>
    <property type="match status" value="1"/>
</dbReference>
<reference evidence="15 16" key="1">
    <citation type="submission" date="2017-01" db="EMBL/GenBank/DDBJ databases">
        <title>Genome sequencing of Rhodoferax fermentans JCM 7819.</title>
        <authorList>
            <person name="Kim Y.J."/>
            <person name="Farh M.E.-A."/>
            <person name="Yang D.-C."/>
        </authorList>
    </citation>
    <scope>NUCLEOTIDE SEQUENCE [LARGE SCALE GENOMIC DNA]</scope>
    <source>
        <strain evidence="15 16">JCM 7819</strain>
    </source>
</reference>
<feature type="domain" description="FAD-binding FR-type" evidence="14">
    <location>
        <begin position="215"/>
        <end position="318"/>
    </location>
</feature>
<dbReference type="Gene3D" id="2.40.30.10">
    <property type="entry name" value="Translation factors"/>
    <property type="match status" value="1"/>
</dbReference>
<gene>
    <name evidence="15" type="ORF">RF819_09225</name>
</gene>
<dbReference type="EMBL" id="MTJN01000002">
    <property type="protein sequence ID" value="OOV06890.1"/>
    <property type="molecule type" value="Genomic_DNA"/>
</dbReference>
<keyword evidence="16" id="KW-1185">Reference proteome</keyword>
<evidence type="ECO:0000256" key="7">
    <source>
        <dbReference type="ARBA" id="ARBA00022827"/>
    </source>
</evidence>
<dbReference type="InterPro" id="IPR013112">
    <property type="entry name" value="FAD-bd_8"/>
</dbReference>
<sequence>MKHIKLSFWGFLAGLAVLWLLADLRLEMPSGFGSWRNALINFTGIMGMGVMSVALMLAARPLMLEPFFGGLDKMYRLHKWLGISGLVWVTLHWLCKQSPSWLTNLGYLERHAHERAPEPANPIFKFLQSQRGLAEGVGEWAFYAAVLLMVLALVKWFPYHLFFKTHRWLAVAYLFLVVHAMVLMKFSYWGQLMGPVMALLMLGGSLAAVVILLRRVGLSRRVLGVVTLVNTHKPVRVLEVGVQLQGRWSGHQSGQFVFVRFDKVEGAHPFTISSAWTGDGHMVFLIKGLGDYTTLLPSRLKLGDPVHIEGPYGQFNFDSDCERQIWVGGGIGITPFVARLEELVLAPQAKPIDLFYATASPYHLAIHKLKLLAREARVTLHVLVEAQDGRLTAQSICALVPDWRLGDIWFCGPAKFGQALKTDFATRGLSGKNFHDELFDLR</sequence>
<evidence type="ECO:0000256" key="11">
    <source>
        <dbReference type="ARBA" id="ARBA00023014"/>
    </source>
</evidence>
<proteinExistence type="predicted"/>
<dbReference type="STRING" id="28066.RF819_09225"/>
<feature type="transmembrane region" description="Helical" evidence="13">
    <location>
        <begin position="38"/>
        <end position="57"/>
    </location>
</feature>
<evidence type="ECO:0000259" key="14">
    <source>
        <dbReference type="PROSITE" id="PS51384"/>
    </source>
</evidence>
<keyword evidence="5" id="KW-0001">2Fe-2S</keyword>
<dbReference type="PANTHER" id="PTHR47354:SF8">
    <property type="entry name" value="1,2-PHENYLACETYL-COA EPOXIDASE, SUBUNIT E"/>
    <property type="match status" value="1"/>
</dbReference>
<evidence type="ECO:0000256" key="13">
    <source>
        <dbReference type="SAM" id="Phobius"/>
    </source>
</evidence>
<comment type="caution">
    <text evidence="15">The sequence shown here is derived from an EMBL/GenBank/DDBJ whole genome shotgun (WGS) entry which is preliminary data.</text>
</comment>
<dbReference type="InterPro" id="IPR039261">
    <property type="entry name" value="FNR_nucleotide-bd"/>
</dbReference>
<comment type="cofactor">
    <cofactor evidence="1">
        <name>FAD</name>
        <dbReference type="ChEBI" id="CHEBI:57692"/>
    </cofactor>
</comment>
<dbReference type="GO" id="GO:0046872">
    <property type="term" value="F:metal ion binding"/>
    <property type="evidence" value="ECO:0007669"/>
    <property type="project" value="UniProtKB-KW"/>
</dbReference>
<name>A0A1T1AS23_RHOFE</name>
<evidence type="ECO:0000256" key="10">
    <source>
        <dbReference type="ARBA" id="ARBA00023004"/>
    </source>
</evidence>
<dbReference type="GO" id="GO:0016491">
    <property type="term" value="F:oxidoreductase activity"/>
    <property type="evidence" value="ECO:0007669"/>
    <property type="project" value="UniProtKB-KW"/>
</dbReference>
<evidence type="ECO:0000256" key="3">
    <source>
        <dbReference type="ARBA" id="ARBA00022630"/>
    </source>
</evidence>
<keyword evidence="7" id="KW-0274">FAD</keyword>
<feature type="transmembrane region" description="Helical" evidence="13">
    <location>
        <begin position="77"/>
        <end position="94"/>
    </location>
</feature>
<evidence type="ECO:0000256" key="2">
    <source>
        <dbReference type="ARBA" id="ARBA00004141"/>
    </source>
</evidence>
<dbReference type="InterPro" id="IPR017938">
    <property type="entry name" value="Riboflavin_synthase-like_b-brl"/>
</dbReference>
<keyword evidence="4 13" id="KW-0812">Transmembrane</keyword>
<keyword evidence="6" id="KW-0479">Metal-binding</keyword>
<dbReference type="RefSeq" id="WP_078364711.1">
    <property type="nucleotide sequence ID" value="NZ_MTJN01000002.1"/>
</dbReference>
<dbReference type="Pfam" id="PF01794">
    <property type="entry name" value="Ferric_reduct"/>
    <property type="match status" value="1"/>
</dbReference>
<dbReference type="SUPFAM" id="SSF52343">
    <property type="entry name" value="Ferredoxin reductase-like, C-terminal NADP-linked domain"/>
    <property type="match status" value="1"/>
</dbReference>
<dbReference type="GO" id="GO:0016020">
    <property type="term" value="C:membrane"/>
    <property type="evidence" value="ECO:0007669"/>
    <property type="project" value="UniProtKB-SubCell"/>
</dbReference>
<evidence type="ECO:0000256" key="6">
    <source>
        <dbReference type="ARBA" id="ARBA00022723"/>
    </source>
</evidence>
<dbReference type="OrthoDB" id="9796486at2"/>
<dbReference type="Gene3D" id="3.40.50.80">
    <property type="entry name" value="Nucleotide-binding domain of ferredoxin-NADP reductase (FNR) module"/>
    <property type="match status" value="1"/>
</dbReference>
<dbReference type="GO" id="GO:0051537">
    <property type="term" value="F:2 iron, 2 sulfur cluster binding"/>
    <property type="evidence" value="ECO:0007669"/>
    <property type="project" value="UniProtKB-KW"/>
</dbReference>
<accession>A0A1T1AS23</accession>
<feature type="transmembrane region" description="Helical" evidence="13">
    <location>
        <begin position="169"/>
        <end position="186"/>
    </location>
</feature>
<feature type="transmembrane region" description="Helical" evidence="13">
    <location>
        <begin position="140"/>
        <end position="157"/>
    </location>
</feature>
<dbReference type="AlphaFoldDB" id="A0A1T1AS23"/>
<organism evidence="15 16">
    <name type="scientific">Rhodoferax fermentans</name>
    <dbReference type="NCBI Taxonomy" id="28066"/>
    <lineage>
        <taxon>Bacteria</taxon>
        <taxon>Pseudomonadati</taxon>
        <taxon>Pseudomonadota</taxon>
        <taxon>Betaproteobacteria</taxon>
        <taxon>Burkholderiales</taxon>
        <taxon>Comamonadaceae</taxon>
        <taxon>Rhodoferax</taxon>
    </lineage>
</organism>
<keyword evidence="11" id="KW-0411">Iron-sulfur</keyword>
<evidence type="ECO:0000256" key="5">
    <source>
        <dbReference type="ARBA" id="ARBA00022714"/>
    </source>
</evidence>
<dbReference type="GO" id="GO:0050660">
    <property type="term" value="F:flavin adenine dinucleotide binding"/>
    <property type="evidence" value="ECO:0007669"/>
    <property type="project" value="TreeGrafter"/>
</dbReference>
<dbReference type="PANTHER" id="PTHR47354">
    <property type="entry name" value="NADH OXIDOREDUCTASE HCR"/>
    <property type="match status" value="1"/>
</dbReference>
<protein>
    <submittedName>
        <fullName evidence="15">Ferric reductase</fullName>
    </submittedName>
</protein>
<dbReference type="InterPro" id="IPR013130">
    <property type="entry name" value="Fe3_Rdtase_TM_dom"/>
</dbReference>
<dbReference type="CDD" id="cd06198">
    <property type="entry name" value="FNR_like_3"/>
    <property type="match status" value="1"/>
</dbReference>
<feature type="transmembrane region" description="Helical" evidence="13">
    <location>
        <begin position="192"/>
        <end position="213"/>
    </location>
</feature>
<evidence type="ECO:0000256" key="8">
    <source>
        <dbReference type="ARBA" id="ARBA00022989"/>
    </source>
</evidence>
<keyword evidence="12 13" id="KW-0472">Membrane</keyword>
<evidence type="ECO:0000256" key="12">
    <source>
        <dbReference type="ARBA" id="ARBA00023136"/>
    </source>
</evidence>
<evidence type="ECO:0000256" key="4">
    <source>
        <dbReference type="ARBA" id="ARBA00022692"/>
    </source>
</evidence>
<keyword evidence="8 13" id="KW-1133">Transmembrane helix</keyword>